<feature type="region of interest" description="Disordered" evidence="1">
    <location>
        <begin position="573"/>
        <end position="594"/>
    </location>
</feature>
<evidence type="ECO:0000256" key="2">
    <source>
        <dbReference type="SAM" id="Phobius"/>
    </source>
</evidence>
<accession>A0A232LXU7</accession>
<feature type="transmembrane region" description="Helical" evidence="2">
    <location>
        <begin position="448"/>
        <end position="467"/>
    </location>
</feature>
<name>A0A232LXU7_9EURO</name>
<feature type="transmembrane region" description="Helical" evidence="2">
    <location>
        <begin position="72"/>
        <end position="100"/>
    </location>
</feature>
<feature type="transmembrane region" description="Helical" evidence="2">
    <location>
        <begin position="155"/>
        <end position="177"/>
    </location>
</feature>
<evidence type="ECO:0000256" key="1">
    <source>
        <dbReference type="SAM" id="MobiDB-lite"/>
    </source>
</evidence>
<dbReference type="EMBL" id="NPHW01003764">
    <property type="protein sequence ID" value="OXV08990.1"/>
    <property type="molecule type" value="Genomic_DNA"/>
</dbReference>
<keyword evidence="4" id="KW-1185">Reference proteome</keyword>
<feature type="transmembrane region" description="Helical" evidence="2">
    <location>
        <begin position="15"/>
        <end position="40"/>
    </location>
</feature>
<keyword evidence="2" id="KW-1133">Transmembrane helix</keyword>
<keyword evidence="2" id="KW-0472">Membrane</keyword>
<evidence type="ECO:0000313" key="3">
    <source>
        <dbReference type="EMBL" id="OXV08990.1"/>
    </source>
</evidence>
<proteinExistence type="predicted"/>
<dbReference type="OrthoDB" id="3344043at2759"/>
<reference evidence="3 4" key="1">
    <citation type="journal article" date="2015" name="Environ. Microbiol.">
        <title>Metagenome sequence of Elaphomyces granulatus from sporocarp tissue reveals Ascomycota ectomycorrhizal fingerprints of genome expansion and a Proteobacteria-rich microbiome.</title>
        <authorList>
            <person name="Quandt C.A."/>
            <person name="Kohler A."/>
            <person name="Hesse C.N."/>
            <person name="Sharpton T.J."/>
            <person name="Martin F."/>
            <person name="Spatafora J.W."/>
        </authorList>
    </citation>
    <scope>NUCLEOTIDE SEQUENCE [LARGE SCALE GENOMIC DNA]</scope>
    <source>
        <strain evidence="3 4">OSC145934</strain>
    </source>
</reference>
<feature type="transmembrane region" description="Helical" evidence="2">
    <location>
        <begin position="487"/>
        <end position="512"/>
    </location>
</feature>
<dbReference type="Proteomes" id="UP000243515">
    <property type="component" value="Unassembled WGS sequence"/>
</dbReference>
<dbReference type="AlphaFoldDB" id="A0A232LXU7"/>
<sequence>MAYGGRRIGGRFSDIFLNFAVVTILMFLFVALLLGLVFHYRVSHNDPPFENLQIEGVKDEPGIYYVNLNATLLVFIASWSSSVAPMLSSFVLVLAAYPICRQYLAQARENKTQELLTPYQLALTLRFMNGGGFGALWSWLKYHVGWRGVRQPQGVVLSSTACVAILALSLAIVIFLADTWLHITTTTVNFVQVSQVVTDANYSFVFARPPCTVGNIDPWVNCSLNIAATATDLINATQSLQVLNNVSDVMSVLTYESSPPYTYLGIPPSDQISQRDYTATTFGMNTQCKPISTECNLIGLAGAINPFRCNDAFQGDLTQDRWQMAYFIDSNMTSNFTFGIHNPYYFGLAAREIYPGYDYSDPSEIAAPLHGSIAFVLFCTVRVYDVEYDSVNGTVTRFVTTASNDSVASIWQGPMAQMPFGPGTPNLQQAANLAILSNSSQEIADKMALAYSVVALAVGSQAVGPYPAVAAQERQSFLVSRVPAAPLFTLVIANLLFVLLGIILTSIAIWASGGEVREVQARLSIGGLVADRFEEKRGRDRIEKMDDSFEEKDGNGSMRVAIDRGNGGGYTYKVWPKSGVPNRPSDQPELLTKS</sequence>
<gene>
    <name evidence="3" type="ORF">Egran_03247</name>
</gene>
<protein>
    <submittedName>
        <fullName evidence="3">Uncharacterized protein</fullName>
    </submittedName>
</protein>
<feature type="transmembrane region" description="Helical" evidence="2">
    <location>
        <begin position="121"/>
        <end position="140"/>
    </location>
</feature>
<comment type="caution">
    <text evidence="3">The sequence shown here is derived from an EMBL/GenBank/DDBJ whole genome shotgun (WGS) entry which is preliminary data.</text>
</comment>
<evidence type="ECO:0000313" key="4">
    <source>
        <dbReference type="Proteomes" id="UP000243515"/>
    </source>
</evidence>
<keyword evidence="2" id="KW-0812">Transmembrane</keyword>
<organism evidence="3 4">
    <name type="scientific">Elaphomyces granulatus</name>
    <dbReference type="NCBI Taxonomy" id="519963"/>
    <lineage>
        <taxon>Eukaryota</taxon>
        <taxon>Fungi</taxon>
        <taxon>Dikarya</taxon>
        <taxon>Ascomycota</taxon>
        <taxon>Pezizomycotina</taxon>
        <taxon>Eurotiomycetes</taxon>
        <taxon>Eurotiomycetidae</taxon>
        <taxon>Eurotiales</taxon>
        <taxon>Elaphomycetaceae</taxon>
        <taxon>Elaphomyces</taxon>
    </lineage>
</organism>